<dbReference type="PANTHER" id="PTHR28589:SF1">
    <property type="entry name" value="SMALL RIBOSOMAL SUBUNIT PROTEIN MS34"/>
    <property type="match status" value="1"/>
</dbReference>
<evidence type="ECO:0000313" key="1">
    <source>
        <dbReference type="EMBL" id="KAL3108612.1"/>
    </source>
</evidence>
<gene>
    <name evidence="1" type="ORF">niasHT_015534</name>
</gene>
<keyword evidence="2" id="KW-1185">Reference proteome</keyword>
<accession>A0ABD2L125</accession>
<proteinExistence type="predicted"/>
<dbReference type="InterPro" id="IPR032053">
    <property type="entry name" value="Ribosomal_mS34"/>
</dbReference>
<comment type="caution">
    <text evidence="1">The sequence shown here is derived from an EMBL/GenBank/DDBJ whole genome shotgun (WGS) entry which is preliminary data.</text>
</comment>
<dbReference type="Proteomes" id="UP001620626">
    <property type="component" value="Unassembled WGS sequence"/>
</dbReference>
<evidence type="ECO:0000313" key="2">
    <source>
        <dbReference type="Proteomes" id="UP001620626"/>
    </source>
</evidence>
<name>A0ABD2L125_9BILA</name>
<dbReference type="AlphaFoldDB" id="A0ABD2L125"/>
<organism evidence="1 2">
    <name type="scientific">Heterodera trifolii</name>
    <dbReference type="NCBI Taxonomy" id="157864"/>
    <lineage>
        <taxon>Eukaryota</taxon>
        <taxon>Metazoa</taxon>
        <taxon>Ecdysozoa</taxon>
        <taxon>Nematoda</taxon>
        <taxon>Chromadorea</taxon>
        <taxon>Rhabditida</taxon>
        <taxon>Tylenchina</taxon>
        <taxon>Tylenchomorpha</taxon>
        <taxon>Tylenchoidea</taxon>
        <taxon>Heteroderidae</taxon>
        <taxon>Heteroderinae</taxon>
        <taxon>Heterodera</taxon>
    </lineage>
</organism>
<dbReference type="Pfam" id="PF16053">
    <property type="entry name" value="MRP-S34"/>
    <property type="match status" value="1"/>
</dbReference>
<protein>
    <submittedName>
        <fullName evidence="1">Uncharacterized protein</fullName>
    </submittedName>
</protein>
<sequence length="226" mass="26796">MSLRFFGFHDSLSEGKFLWEILTQLRGLGVGRCVTKSEWKRRWPDQPSYMRIVKARPAMDRWLQEGSVWADWTFRGKHLGVYEFGTDLNRSDWVLIHKHEEKKFTENRQQMGTLNIPSTFPVPPLQQLLSKKWAEKCGGFEAAVHHKKRAPLDVCLDPNFEMYRKFIKRVEPKKMSDSIYDEIDPGVFLDLYGRMLPTKIDAWSPDPEVVQYRFSRQTFEEFEEDE</sequence>
<reference evidence="1 2" key="1">
    <citation type="submission" date="2024-10" db="EMBL/GenBank/DDBJ databases">
        <authorList>
            <person name="Kim D."/>
        </authorList>
    </citation>
    <scope>NUCLEOTIDE SEQUENCE [LARGE SCALE GENOMIC DNA]</scope>
    <source>
        <strain evidence="1">BH-2024</strain>
    </source>
</reference>
<dbReference type="EMBL" id="JBICBT010000590">
    <property type="protein sequence ID" value="KAL3108612.1"/>
    <property type="molecule type" value="Genomic_DNA"/>
</dbReference>
<dbReference type="PANTHER" id="PTHR28589">
    <property type="entry name" value="28S RIBOSOMAL PROTEIN S34, MITOCHONDRIAL"/>
    <property type="match status" value="1"/>
</dbReference>